<sequence length="147" mass="16910">MKIKIICVGYLKQKPLNDLIADYKKQIKDITILEIPDEKELQGMKKEGEQILNKISKDEYVIALAIEGKKMTSEAFASVLDKVTTFQTPQITFIIGGSFGLSDEVKERSNMLLSFSDFTFPHQLMRLMLIEQIYRAISILKNHPYHK</sequence>
<comment type="similarity">
    <text evidence="4 5">Belongs to the RNA methyltransferase RlmH family.</text>
</comment>
<evidence type="ECO:0000313" key="7">
    <source>
        <dbReference type="Proteomes" id="UP000032434"/>
    </source>
</evidence>
<accession>A0A061AJZ5</accession>
<reference evidence="7" key="1">
    <citation type="submission" date="2014-05" db="EMBL/GenBank/DDBJ databases">
        <authorList>
            <person name="Kube M."/>
        </authorList>
    </citation>
    <scope>NUCLEOTIDE SEQUENCE [LARGE SCALE GENOMIC DNA]</scope>
</reference>
<keyword evidence="3 5" id="KW-0949">S-adenosyl-L-methionine</keyword>
<evidence type="ECO:0000256" key="1">
    <source>
        <dbReference type="ARBA" id="ARBA00022603"/>
    </source>
</evidence>
<dbReference type="Pfam" id="PF02590">
    <property type="entry name" value="SPOUT_MTase"/>
    <property type="match status" value="1"/>
</dbReference>
<comment type="caution">
    <text evidence="5">Lacks conserved residue(s) required for the propagation of feature annotation.</text>
</comment>
<comment type="catalytic activity">
    <reaction evidence="5">
        <text>pseudouridine(1915) in 23S rRNA + S-adenosyl-L-methionine = N(3)-methylpseudouridine(1915) in 23S rRNA + S-adenosyl-L-homocysteine + H(+)</text>
        <dbReference type="Rhea" id="RHEA:42752"/>
        <dbReference type="Rhea" id="RHEA-COMP:10221"/>
        <dbReference type="Rhea" id="RHEA-COMP:10222"/>
        <dbReference type="ChEBI" id="CHEBI:15378"/>
        <dbReference type="ChEBI" id="CHEBI:57856"/>
        <dbReference type="ChEBI" id="CHEBI:59789"/>
        <dbReference type="ChEBI" id="CHEBI:65314"/>
        <dbReference type="ChEBI" id="CHEBI:74486"/>
        <dbReference type="EC" id="2.1.1.177"/>
    </reaction>
</comment>
<dbReference type="EMBL" id="LK028559">
    <property type="protein sequence ID" value="CDR31327.1"/>
    <property type="molecule type" value="Genomic_DNA"/>
</dbReference>
<evidence type="ECO:0000256" key="4">
    <source>
        <dbReference type="ARBA" id="ARBA00038303"/>
    </source>
</evidence>
<dbReference type="FunCoup" id="A0A061AJZ5">
    <property type="interactions" value="128"/>
</dbReference>
<dbReference type="AlphaFoldDB" id="A0A061AJZ5"/>
<proteinExistence type="inferred from homology"/>
<dbReference type="HOGENOM" id="CLU_100552_0_0_14"/>
<keyword evidence="7" id="KW-1185">Reference proteome</keyword>
<feature type="binding site" evidence="5">
    <location>
        <position position="64"/>
    </location>
    <ligand>
        <name>S-adenosyl-L-methionine</name>
        <dbReference type="ChEBI" id="CHEBI:59789"/>
    </ligand>
</feature>
<keyword evidence="5" id="KW-0698">rRNA processing</keyword>
<comment type="subcellular location">
    <subcellularLocation>
        <location evidence="5">Cytoplasm</location>
    </subcellularLocation>
</comment>
<dbReference type="HAMAP" id="MF_00658">
    <property type="entry name" value="23SrRNA_methyltr_H"/>
    <property type="match status" value="1"/>
</dbReference>
<dbReference type="Gene3D" id="3.40.1280.10">
    <property type="match status" value="1"/>
</dbReference>
<dbReference type="PANTHER" id="PTHR33603:SF1">
    <property type="entry name" value="RIBOSOMAL RNA LARGE SUBUNIT METHYLTRANSFERASE H"/>
    <property type="match status" value="1"/>
</dbReference>
<organism evidence="6 7">
    <name type="scientific">Acholeplasma oculi</name>
    <dbReference type="NCBI Taxonomy" id="35623"/>
    <lineage>
        <taxon>Bacteria</taxon>
        <taxon>Bacillati</taxon>
        <taxon>Mycoplasmatota</taxon>
        <taxon>Mollicutes</taxon>
        <taxon>Acholeplasmatales</taxon>
        <taxon>Acholeplasmataceae</taxon>
        <taxon>Acholeplasma</taxon>
    </lineage>
</organism>
<dbReference type="Proteomes" id="UP000032434">
    <property type="component" value="Chromosome 1"/>
</dbReference>
<gene>
    <name evidence="5 6" type="primary">rlmH</name>
    <name evidence="6" type="ORF">Aocu_12540</name>
</gene>
<evidence type="ECO:0000313" key="6">
    <source>
        <dbReference type="EMBL" id="CDR31327.1"/>
    </source>
</evidence>
<dbReference type="GO" id="GO:0005737">
    <property type="term" value="C:cytoplasm"/>
    <property type="evidence" value="ECO:0007669"/>
    <property type="project" value="UniProtKB-SubCell"/>
</dbReference>
<dbReference type="CDD" id="cd18081">
    <property type="entry name" value="RlmH-like"/>
    <property type="match status" value="1"/>
</dbReference>
<evidence type="ECO:0000256" key="5">
    <source>
        <dbReference type="HAMAP-Rule" id="MF_00658"/>
    </source>
</evidence>
<dbReference type="NCBIfam" id="NF000985">
    <property type="entry name" value="PRK00103.1-3"/>
    <property type="match status" value="1"/>
</dbReference>
<evidence type="ECO:0000256" key="2">
    <source>
        <dbReference type="ARBA" id="ARBA00022679"/>
    </source>
</evidence>
<dbReference type="EC" id="2.1.1.177" evidence="5"/>
<dbReference type="InterPro" id="IPR003742">
    <property type="entry name" value="RlmH-like"/>
</dbReference>
<protein>
    <recommendedName>
        <fullName evidence="5">Ribosomal RNA large subunit methyltransferase H</fullName>
        <ecNumber evidence="5">2.1.1.177</ecNumber>
    </recommendedName>
    <alternativeName>
        <fullName evidence="5">23S rRNA (pseudouridine1915-N3)-methyltransferase</fullName>
    </alternativeName>
    <alternativeName>
        <fullName evidence="5">23S rRNA m3Psi1915 methyltransferase</fullName>
    </alternativeName>
    <alternativeName>
        <fullName evidence="5">rRNA (pseudouridine-N3-)-methyltransferase RlmH</fullName>
    </alternativeName>
</protein>
<dbReference type="PATRIC" id="fig|35623.3.peg.1254"/>
<dbReference type="InterPro" id="IPR029028">
    <property type="entry name" value="Alpha/beta_knot_MTases"/>
</dbReference>
<feature type="binding site" evidence="5">
    <location>
        <position position="96"/>
    </location>
    <ligand>
        <name>S-adenosyl-L-methionine</name>
        <dbReference type="ChEBI" id="CHEBI:59789"/>
    </ligand>
</feature>
<dbReference type="InterPro" id="IPR029026">
    <property type="entry name" value="tRNA_m1G_MTases_N"/>
</dbReference>
<dbReference type="STRING" id="35623.Aocu_12540"/>
<evidence type="ECO:0000256" key="3">
    <source>
        <dbReference type="ARBA" id="ARBA00022691"/>
    </source>
</evidence>
<keyword evidence="2 5" id="KW-0808">Transferase</keyword>
<dbReference type="RefSeq" id="WP_045749757.1">
    <property type="nucleotide sequence ID" value="NZ_FUZK01000001.1"/>
</dbReference>
<dbReference type="SUPFAM" id="SSF75217">
    <property type="entry name" value="alpha/beta knot"/>
    <property type="match status" value="1"/>
</dbReference>
<keyword evidence="1 5" id="KW-0489">Methyltransferase</keyword>
<keyword evidence="5" id="KW-0963">Cytoplasm</keyword>
<comment type="function">
    <text evidence="5">Specifically methylates the pseudouridine at position 1915 (m3Psi1915) in 23S rRNA.</text>
</comment>
<comment type="subunit">
    <text evidence="5">Homodimer.</text>
</comment>
<name>A0A061AJZ5_9MOLU</name>
<dbReference type="KEGG" id="aoc:Aocu_12540"/>
<dbReference type="OrthoDB" id="9806643at2"/>
<dbReference type="PIRSF" id="PIRSF004505">
    <property type="entry name" value="MT_bac"/>
    <property type="match status" value="1"/>
</dbReference>
<dbReference type="GO" id="GO:0070038">
    <property type="term" value="F:rRNA (pseudouridine-N3-)-methyltransferase activity"/>
    <property type="evidence" value="ECO:0007669"/>
    <property type="project" value="UniProtKB-UniRule"/>
</dbReference>
<dbReference type="PANTHER" id="PTHR33603">
    <property type="entry name" value="METHYLTRANSFERASE"/>
    <property type="match status" value="1"/>
</dbReference>
<dbReference type="InParanoid" id="A0A061AJZ5"/>